<dbReference type="Gene3D" id="3.40.50.150">
    <property type="entry name" value="Vaccinia Virus protein VP39"/>
    <property type="match status" value="1"/>
</dbReference>
<keyword evidence="3 8" id="KW-0489">Methyltransferase</keyword>
<dbReference type="Gene3D" id="1.10.1020.10">
    <property type="entry name" value="Adenine-specific Methyltransferase, Domain 2"/>
    <property type="match status" value="1"/>
</dbReference>
<dbReference type="GO" id="GO:0043565">
    <property type="term" value="F:sequence-specific DNA binding"/>
    <property type="evidence" value="ECO:0007669"/>
    <property type="project" value="TreeGrafter"/>
</dbReference>
<dbReference type="InterPro" id="IPR029063">
    <property type="entry name" value="SAM-dependent_MTases_sf"/>
</dbReference>
<evidence type="ECO:0000256" key="6">
    <source>
        <dbReference type="ARBA" id="ARBA00047942"/>
    </source>
</evidence>
<keyword evidence="10" id="KW-1185">Reference proteome</keyword>
<evidence type="ECO:0000256" key="3">
    <source>
        <dbReference type="ARBA" id="ARBA00022603"/>
    </source>
</evidence>
<comment type="catalytic activity">
    <reaction evidence="6 8">
        <text>a 2'-deoxyadenosine in DNA + S-adenosyl-L-methionine = an N(6)-methyl-2'-deoxyadenosine in DNA + S-adenosyl-L-homocysteine + H(+)</text>
        <dbReference type="Rhea" id="RHEA:15197"/>
        <dbReference type="Rhea" id="RHEA-COMP:12418"/>
        <dbReference type="Rhea" id="RHEA-COMP:12419"/>
        <dbReference type="ChEBI" id="CHEBI:15378"/>
        <dbReference type="ChEBI" id="CHEBI:57856"/>
        <dbReference type="ChEBI" id="CHEBI:59789"/>
        <dbReference type="ChEBI" id="CHEBI:90615"/>
        <dbReference type="ChEBI" id="CHEBI:90616"/>
        <dbReference type="EC" id="2.1.1.72"/>
    </reaction>
</comment>
<dbReference type="EC" id="2.1.1.72" evidence="2 8"/>
<feature type="binding site" evidence="7">
    <location>
        <position position="188"/>
    </location>
    <ligand>
        <name>S-adenosyl-L-methionine</name>
        <dbReference type="ChEBI" id="CHEBI:59789"/>
    </ligand>
</feature>
<dbReference type="InterPro" id="IPR012263">
    <property type="entry name" value="M_m6A_EcoRV"/>
</dbReference>
<proteinExistence type="inferred from homology"/>
<dbReference type="PRINTS" id="PR00505">
    <property type="entry name" value="D12N6MTFRASE"/>
</dbReference>
<dbReference type="SUPFAM" id="SSF53335">
    <property type="entry name" value="S-adenosyl-L-methionine-dependent methyltransferases"/>
    <property type="match status" value="1"/>
</dbReference>
<evidence type="ECO:0000256" key="7">
    <source>
        <dbReference type="PIRSR" id="PIRSR000398-1"/>
    </source>
</evidence>
<feature type="binding site" evidence="7">
    <location>
        <position position="15"/>
    </location>
    <ligand>
        <name>S-adenosyl-L-methionine</name>
        <dbReference type="ChEBI" id="CHEBI:59789"/>
    </ligand>
</feature>
<evidence type="ECO:0000313" key="9">
    <source>
        <dbReference type="EMBL" id="SMP23614.1"/>
    </source>
</evidence>
<reference evidence="9" key="1">
    <citation type="submission" date="2017-05" db="EMBL/GenBank/DDBJ databases">
        <authorList>
            <person name="Varghese N."/>
            <person name="Submissions S."/>
        </authorList>
    </citation>
    <scope>NUCLEOTIDE SEQUENCE</scope>
    <source>
        <strain evidence="9">DSM 18763</strain>
    </source>
</reference>
<evidence type="ECO:0000256" key="2">
    <source>
        <dbReference type="ARBA" id="ARBA00011900"/>
    </source>
</evidence>
<dbReference type="PIRSF" id="PIRSF000398">
    <property type="entry name" value="M_m6A_EcoRV"/>
    <property type="match status" value="1"/>
</dbReference>
<comment type="similarity">
    <text evidence="1 8">Belongs to the N(4)/N(6)-methyltransferase family.</text>
</comment>
<dbReference type="PROSITE" id="PS00092">
    <property type="entry name" value="N6_MTASE"/>
    <property type="match status" value="1"/>
</dbReference>
<dbReference type="InterPro" id="IPR023095">
    <property type="entry name" value="Ade_MeTrfase_dom_2"/>
</dbReference>
<comment type="caution">
    <text evidence="9">The sequence shown here is derived from an EMBL/GenBank/DDBJ whole genome shotgun (WGS) entry which is preliminary data.</text>
</comment>
<dbReference type="GO" id="GO:0009007">
    <property type="term" value="F:site-specific DNA-methyltransferase (adenine-specific) activity"/>
    <property type="evidence" value="ECO:0007669"/>
    <property type="project" value="UniProtKB-UniRule"/>
</dbReference>
<dbReference type="Proteomes" id="UP001157947">
    <property type="component" value="Unassembled WGS sequence"/>
</dbReference>
<dbReference type="RefSeq" id="WP_283571477.1">
    <property type="nucleotide sequence ID" value="NZ_FXTX01000030.1"/>
</dbReference>
<dbReference type="InterPro" id="IPR002052">
    <property type="entry name" value="DNA_methylase_N6_adenine_CS"/>
</dbReference>
<dbReference type="PANTHER" id="PTHR30481:SF3">
    <property type="entry name" value="DNA ADENINE METHYLASE"/>
    <property type="match status" value="1"/>
</dbReference>
<dbReference type="Pfam" id="PF02086">
    <property type="entry name" value="MethyltransfD12"/>
    <property type="match status" value="1"/>
</dbReference>
<dbReference type="EMBL" id="FXTX01000030">
    <property type="protein sequence ID" value="SMP23614.1"/>
    <property type="molecule type" value="Genomic_DNA"/>
</dbReference>
<evidence type="ECO:0000256" key="8">
    <source>
        <dbReference type="RuleBase" id="RU361257"/>
    </source>
</evidence>
<evidence type="ECO:0000256" key="5">
    <source>
        <dbReference type="ARBA" id="ARBA00022691"/>
    </source>
</evidence>
<gene>
    <name evidence="9" type="ORF">SAMN06264868_1301</name>
</gene>
<dbReference type="PANTHER" id="PTHR30481">
    <property type="entry name" value="DNA ADENINE METHYLASE"/>
    <property type="match status" value="1"/>
</dbReference>
<dbReference type="GO" id="GO:0032259">
    <property type="term" value="P:methylation"/>
    <property type="evidence" value="ECO:0007669"/>
    <property type="project" value="UniProtKB-KW"/>
</dbReference>
<evidence type="ECO:0000256" key="1">
    <source>
        <dbReference type="ARBA" id="ARBA00006594"/>
    </source>
</evidence>
<organism evidence="9 10">
    <name type="scientific">Venenivibrio stagnispumantis</name>
    <dbReference type="NCBI Taxonomy" id="407998"/>
    <lineage>
        <taxon>Bacteria</taxon>
        <taxon>Pseudomonadati</taxon>
        <taxon>Aquificota</taxon>
        <taxon>Aquificia</taxon>
        <taxon>Aquificales</taxon>
        <taxon>Hydrogenothermaceae</taxon>
        <taxon>Venenivibrio</taxon>
    </lineage>
</organism>
<evidence type="ECO:0000256" key="4">
    <source>
        <dbReference type="ARBA" id="ARBA00022679"/>
    </source>
</evidence>
<dbReference type="AlphaFoldDB" id="A0AA45WQ32"/>
<dbReference type="NCBIfam" id="TIGR00571">
    <property type="entry name" value="dam"/>
    <property type="match status" value="1"/>
</dbReference>
<sequence length="277" mass="32496">MIIPVNTKPKPFVKWAGGKRQIIDVLLQEKPLNFNNYIEPFLGGGAFLFELMPENAIINDINTELINAYRVIKNYPDELIESLKNHQHQHNENYYYQIRALNPANLNPIERASRFIYLNKTCYNGLYRENSKGEFNVPFGRYKSPKIVDEENIRLVSEYLNNANVEIFNSDYKEVCKLAQEEDFIYLDPPYYPLSKTSSFTKYTRYDFTEDNQIELSMIFKQLDKKGCFVMLSNSNSPFIKELYKGYNIIEIEANRCINANGKKRKKANIEILVKNF</sequence>
<accession>A0AA45WQ32</accession>
<dbReference type="InterPro" id="IPR012327">
    <property type="entry name" value="MeTrfase_D12"/>
</dbReference>
<keyword evidence="4 8" id="KW-0808">Transferase</keyword>
<name>A0AA45WQ32_9AQUI</name>
<dbReference type="GO" id="GO:1904047">
    <property type="term" value="F:S-adenosyl-L-methionine binding"/>
    <property type="evidence" value="ECO:0007669"/>
    <property type="project" value="TreeGrafter"/>
</dbReference>
<keyword evidence="5 8" id="KW-0949">S-adenosyl-L-methionine</keyword>
<evidence type="ECO:0000313" key="10">
    <source>
        <dbReference type="Proteomes" id="UP001157947"/>
    </source>
</evidence>
<dbReference type="GO" id="GO:0006298">
    <property type="term" value="P:mismatch repair"/>
    <property type="evidence" value="ECO:0007669"/>
    <property type="project" value="TreeGrafter"/>
</dbReference>
<protein>
    <recommendedName>
        <fullName evidence="2 8">Site-specific DNA-methyltransferase (adenine-specific)</fullName>
        <ecNumber evidence="2 8">2.1.1.72</ecNumber>
    </recommendedName>
</protein>
<feature type="binding site" evidence="7">
    <location>
        <position position="19"/>
    </location>
    <ligand>
        <name>S-adenosyl-L-methionine</name>
        <dbReference type="ChEBI" id="CHEBI:59789"/>
    </ligand>
</feature>
<feature type="binding site" evidence="7">
    <location>
        <position position="60"/>
    </location>
    <ligand>
        <name>S-adenosyl-L-methionine</name>
        <dbReference type="ChEBI" id="CHEBI:59789"/>
    </ligand>
</feature>
<dbReference type="GO" id="GO:0009307">
    <property type="term" value="P:DNA restriction-modification system"/>
    <property type="evidence" value="ECO:0007669"/>
    <property type="project" value="InterPro"/>
</dbReference>